<evidence type="ECO:0000313" key="15">
    <source>
        <dbReference type="EMBL" id="ERJ95706.1"/>
    </source>
</evidence>
<evidence type="ECO:0000256" key="3">
    <source>
        <dbReference type="ARBA" id="ARBA00020170"/>
    </source>
</evidence>
<name>U2KB19_9FIRM</name>
<keyword evidence="16" id="KW-1185">Reference proteome</keyword>
<evidence type="ECO:0000256" key="4">
    <source>
        <dbReference type="ARBA" id="ARBA00022490"/>
    </source>
</evidence>
<evidence type="ECO:0000256" key="11">
    <source>
        <dbReference type="ARBA" id="ARBA00023236"/>
    </source>
</evidence>
<sequence length="383" mass="42724">MKLTALSVDGFKNLKGVSLIPDPSYNLILGENAQGKTNLLEAIWTLTGCRSFRGTRERDYLPFSGGNLQVEAKFQDARREQSVRLCMVSGTVPEKKIWCNDVPQKSSALFSVFHCVTFTPEDLSLVEGGPERRRTFLDLCSAQLHAPMLGLVRRYQLALQQRNAVLKQRLPETQAAGLLEIWDRQLEQLGTEIAVQRGIYVRRLAEVCVPLYAQIARGRETVSLHYQSSVFGKDAQDTLPETRTPELVQQYGEKMRQSRSSDLLLGHTASGAHRDDLLLAIDGKPAKEFGSQGQKKSLALALKLAQAEIYSKRRKESPVVLLDDVMGELDEARQAVVSTIVQEMQVFVTTCHPESLLSPKNGKRFLLKDGMLTGDVENRPETA</sequence>
<dbReference type="NCBIfam" id="TIGR00611">
    <property type="entry name" value="recf"/>
    <property type="match status" value="1"/>
</dbReference>
<dbReference type="PANTHER" id="PTHR32182">
    <property type="entry name" value="DNA REPLICATION AND REPAIR PROTEIN RECF"/>
    <property type="match status" value="1"/>
</dbReference>
<dbReference type="RefSeq" id="WP_021683074.1">
    <property type="nucleotide sequence ID" value="NZ_KI260459.1"/>
</dbReference>
<keyword evidence="9 12" id="KW-0238">DNA-binding</keyword>
<organism evidence="15 16">
    <name type="scientific">Ruminococcus callidus ATCC 27760</name>
    <dbReference type="NCBI Taxonomy" id="411473"/>
    <lineage>
        <taxon>Bacteria</taxon>
        <taxon>Bacillati</taxon>
        <taxon>Bacillota</taxon>
        <taxon>Clostridia</taxon>
        <taxon>Eubacteriales</taxon>
        <taxon>Oscillospiraceae</taxon>
        <taxon>Ruminococcus</taxon>
    </lineage>
</organism>
<dbReference type="Gene3D" id="1.20.1050.90">
    <property type="entry name" value="RecF/RecN/SMC, N-terminal domain"/>
    <property type="match status" value="1"/>
</dbReference>
<dbReference type="eggNOG" id="COG1195">
    <property type="taxonomic scope" value="Bacteria"/>
</dbReference>
<evidence type="ECO:0000256" key="7">
    <source>
        <dbReference type="ARBA" id="ARBA00022763"/>
    </source>
</evidence>
<evidence type="ECO:0000256" key="12">
    <source>
        <dbReference type="HAMAP-Rule" id="MF_00365"/>
    </source>
</evidence>
<comment type="similarity">
    <text evidence="2 12 13">Belongs to the RecF family.</text>
</comment>
<evidence type="ECO:0000256" key="10">
    <source>
        <dbReference type="ARBA" id="ARBA00023204"/>
    </source>
</evidence>
<dbReference type="PANTHER" id="PTHR32182:SF0">
    <property type="entry name" value="DNA REPLICATION AND REPAIR PROTEIN RECF"/>
    <property type="match status" value="1"/>
</dbReference>
<proteinExistence type="inferred from homology"/>
<reference evidence="15 16" key="1">
    <citation type="submission" date="2013-07" db="EMBL/GenBank/DDBJ databases">
        <authorList>
            <person name="Weinstock G."/>
            <person name="Sodergren E."/>
            <person name="Wylie T."/>
            <person name="Fulton L."/>
            <person name="Fulton R."/>
            <person name="Fronick C."/>
            <person name="O'Laughlin M."/>
            <person name="Godfrey J."/>
            <person name="Miner T."/>
            <person name="Herter B."/>
            <person name="Appelbaum E."/>
            <person name="Cordes M."/>
            <person name="Lek S."/>
            <person name="Wollam A."/>
            <person name="Pepin K.H."/>
            <person name="Palsikar V.B."/>
            <person name="Mitreva M."/>
            <person name="Wilson R.K."/>
        </authorList>
    </citation>
    <scope>NUCLEOTIDE SEQUENCE [LARGE SCALE GENOMIC DNA]</scope>
    <source>
        <strain evidence="15 16">ATCC 27760</strain>
    </source>
</reference>
<evidence type="ECO:0000256" key="8">
    <source>
        <dbReference type="ARBA" id="ARBA00022840"/>
    </source>
</evidence>
<evidence type="ECO:0000256" key="9">
    <source>
        <dbReference type="ARBA" id="ARBA00023125"/>
    </source>
</evidence>
<dbReference type="SUPFAM" id="SSF52540">
    <property type="entry name" value="P-loop containing nucleoside triphosphate hydrolases"/>
    <property type="match status" value="1"/>
</dbReference>
<dbReference type="AlphaFoldDB" id="U2KB19"/>
<evidence type="ECO:0000313" key="16">
    <source>
        <dbReference type="Proteomes" id="UP000016662"/>
    </source>
</evidence>
<protein>
    <recommendedName>
        <fullName evidence="3 12">DNA replication and repair protein RecF</fullName>
    </recommendedName>
</protein>
<dbReference type="Pfam" id="PF02463">
    <property type="entry name" value="SMC_N"/>
    <property type="match status" value="1"/>
</dbReference>
<dbReference type="GO" id="GO:0005737">
    <property type="term" value="C:cytoplasm"/>
    <property type="evidence" value="ECO:0007669"/>
    <property type="project" value="UniProtKB-SubCell"/>
</dbReference>
<feature type="binding site" evidence="12">
    <location>
        <begin position="30"/>
        <end position="37"/>
    </location>
    <ligand>
        <name>ATP</name>
        <dbReference type="ChEBI" id="CHEBI:30616"/>
    </ligand>
</feature>
<keyword evidence="4 12" id="KW-0963">Cytoplasm</keyword>
<accession>U2KB19</accession>
<evidence type="ECO:0000256" key="6">
    <source>
        <dbReference type="ARBA" id="ARBA00022741"/>
    </source>
</evidence>
<evidence type="ECO:0000256" key="5">
    <source>
        <dbReference type="ARBA" id="ARBA00022705"/>
    </source>
</evidence>
<dbReference type="InterPro" id="IPR003395">
    <property type="entry name" value="RecF/RecN/SMC_N"/>
</dbReference>
<dbReference type="HAMAP" id="MF_00365">
    <property type="entry name" value="RecF"/>
    <property type="match status" value="1"/>
</dbReference>
<dbReference type="InterPro" id="IPR001238">
    <property type="entry name" value="DNA-binding_RecF"/>
</dbReference>
<gene>
    <name evidence="12" type="primary">recF</name>
    <name evidence="15" type="ORF">RUMCAL_01603</name>
</gene>
<dbReference type="STRING" id="411473.RUMCAL_01603"/>
<dbReference type="InterPro" id="IPR042174">
    <property type="entry name" value="RecF_2"/>
</dbReference>
<dbReference type="GO" id="GO:0009432">
    <property type="term" value="P:SOS response"/>
    <property type="evidence" value="ECO:0007669"/>
    <property type="project" value="UniProtKB-UniRule"/>
</dbReference>
<keyword evidence="5 12" id="KW-0235">DNA replication</keyword>
<feature type="domain" description="RecF/RecN/SMC N-terminal" evidence="14">
    <location>
        <begin position="3"/>
        <end position="355"/>
    </location>
</feature>
<keyword evidence="11 12" id="KW-0742">SOS response</keyword>
<comment type="subcellular location">
    <subcellularLocation>
        <location evidence="1 12 13">Cytoplasm</location>
    </subcellularLocation>
</comment>
<evidence type="ECO:0000256" key="1">
    <source>
        <dbReference type="ARBA" id="ARBA00004496"/>
    </source>
</evidence>
<dbReference type="GO" id="GO:0006302">
    <property type="term" value="P:double-strand break repair"/>
    <property type="evidence" value="ECO:0007669"/>
    <property type="project" value="TreeGrafter"/>
</dbReference>
<dbReference type="HOGENOM" id="CLU_040267_0_1_9"/>
<dbReference type="Gene3D" id="3.40.50.300">
    <property type="entry name" value="P-loop containing nucleotide triphosphate hydrolases"/>
    <property type="match status" value="1"/>
</dbReference>
<comment type="caution">
    <text evidence="15">The sequence shown here is derived from an EMBL/GenBank/DDBJ whole genome shotgun (WGS) entry which is preliminary data.</text>
</comment>
<keyword evidence="7 12" id="KW-0227">DNA damage</keyword>
<dbReference type="PATRIC" id="fig|411473.3.peg.1306"/>
<keyword evidence="6 12" id="KW-0547">Nucleotide-binding</keyword>
<evidence type="ECO:0000259" key="14">
    <source>
        <dbReference type="Pfam" id="PF02463"/>
    </source>
</evidence>
<dbReference type="PROSITE" id="PS00618">
    <property type="entry name" value="RECF_2"/>
    <property type="match status" value="1"/>
</dbReference>
<comment type="function">
    <text evidence="12 13">The RecF protein is involved in DNA metabolism; it is required for DNA replication and normal SOS inducibility. RecF binds preferentially to single-stranded, linear DNA. It also seems to bind ATP.</text>
</comment>
<dbReference type="PROSITE" id="PS00617">
    <property type="entry name" value="RECF_1"/>
    <property type="match status" value="1"/>
</dbReference>
<dbReference type="InterPro" id="IPR018078">
    <property type="entry name" value="DNA-binding_RecF_CS"/>
</dbReference>
<dbReference type="GO" id="GO:0000731">
    <property type="term" value="P:DNA synthesis involved in DNA repair"/>
    <property type="evidence" value="ECO:0007669"/>
    <property type="project" value="TreeGrafter"/>
</dbReference>
<dbReference type="Proteomes" id="UP000016662">
    <property type="component" value="Unassembled WGS sequence"/>
</dbReference>
<dbReference type="EMBL" id="AWVF01000200">
    <property type="protein sequence ID" value="ERJ95706.1"/>
    <property type="molecule type" value="Genomic_DNA"/>
</dbReference>
<evidence type="ECO:0000256" key="13">
    <source>
        <dbReference type="RuleBase" id="RU000578"/>
    </source>
</evidence>
<dbReference type="GO" id="GO:0003697">
    <property type="term" value="F:single-stranded DNA binding"/>
    <property type="evidence" value="ECO:0007669"/>
    <property type="project" value="UniProtKB-UniRule"/>
</dbReference>
<dbReference type="GO" id="GO:0006260">
    <property type="term" value="P:DNA replication"/>
    <property type="evidence" value="ECO:0007669"/>
    <property type="project" value="UniProtKB-UniRule"/>
</dbReference>
<keyword evidence="8 12" id="KW-0067">ATP-binding</keyword>
<keyword evidence="10 12" id="KW-0234">DNA repair</keyword>
<dbReference type="GO" id="GO:0005524">
    <property type="term" value="F:ATP binding"/>
    <property type="evidence" value="ECO:0007669"/>
    <property type="project" value="UniProtKB-UniRule"/>
</dbReference>
<dbReference type="InterPro" id="IPR027417">
    <property type="entry name" value="P-loop_NTPase"/>
</dbReference>
<evidence type="ECO:0000256" key="2">
    <source>
        <dbReference type="ARBA" id="ARBA00008016"/>
    </source>
</evidence>
<dbReference type="OrthoDB" id="9803889at2"/>